<organism evidence="2 3">
    <name type="scientific">Botryobasidium botryosum (strain FD-172 SS1)</name>
    <dbReference type="NCBI Taxonomy" id="930990"/>
    <lineage>
        <taxon>Eukaryota</taxon>
        <taxon>Fungi</taxon>
        <taxon>Dikarya</taxon>
        <taxon>Basidiomycota</taxon>
        <taxon>Agaricomycotina</taxon>
        <taxon>Agaricomycetes</taxon>
        <taxon>Cantharellales</taxon>
        <taxon>Botryobasidiaceae</taxon>
        <taxon>Botryobasidium</taxon>
    </lineage>
</organism>
<evidence type="ECO:0000256" key="1">
    <source>
        <dbReference type="SAM" id="MobiDB-lite"/>
    </source>
</evidence>
<feature type="region of interest" description="Disordered" evidence="1">
    <location>
        <begin position="1"/>
        <end position="44"/>
    </location>
</feature>
<dbReference type="Proteomes" id="UP000027195">
    <property type="component" value="Unassembled WGS sequence"/>
</dbReference>
<keyword evidence="3" id="KW-1185">Reference proteome</keyword>
<dbReference type="AlphaFoldDB" id="A0A067MR10"/>
<protein>
    <submittedName>
        <fullName evidence="2">Uncharacterized protein</fullName>
    </submittedName>
</protein>
<dbReference type="HOGENOM" id="CLU_1524899_0_0_1"/>
<dbReference type="EMBL" id="KL198025">
    <property type="protein sequence ID" value="KDQ17145.1"/>
    <property type="molecule type" value="Genomic_DNA"/>
</dbReference>
<sequence length="176" mass="19038">MGAAARGRAVFIRSEQQGQEAQKEPEHRAATNSNRRHGCWVNDDPRGRGGTMRCSAGEALAVRRPASPRGIHSMRESRSAQRTIIAFLSSSTVLCGREPASRDVNVEWRGPHTKYSASSVTRSVEPSAYPTSIIDAVTVPNLLVASCGLQRTPFDCHLRIQKILGRLGGSVTSTDA</sequence>
<reference evidence="3" key="1">
    <citation type="journal article" date="2014" name="Proc. Natl. Acad. Sci. U.S.A.">
        <title>Extensive sampling of basidiomycete genomes demonstrates inadequacy of the white-rot/brown-rot paradigm for wood decay fungi.</title>
        <authorList>
            <person name="Riley R."/>
            <person name="Salamov A.A."/>
            <person name="Brown D.W."/>
            <person name="Nagy L.G."/>
            <person name="Floudas D."/>
            <person name="Held B.W."/>
            <person name="Levasseur A."/>
            <person name="Lombard V."/>
            <person name="Morin E."/>
            <person name="Otillar R."/>
            <person name="Lindquist E.A."/>
            <person name="Sun H."/>
            <person name="LaButti K.M."/>
            <person name="Schmutz J."/>
            <person name="Jabbour D."/>
            <person name="Luo H."/>
            <person name="Baker S.E."/>
            <person name="Pisabarro A.G."/>
            <person name="Walton J.D."/>
            <person name="Blanchette R.A."/>
            <person name="Henrissat B."/>
            <person name="Martin F."/>
            <person name="Cullen D."/>
            <person name="Hibbett D.S."/>
            <person name="Grigoriev I.V."/>
        </authorList>
    </citation>
    <scope>NUCLEOTIDE SEQUENCE [LARGE SCALE GENOMIC DNA]</scope>
    <source>
        <strain evidence="3">FD-172 SS1</strain>
    </source>
</reference>
<evidence type="ECO:0000313" key="3">
    <source>
        <dbReference type="Proteomes" id="UP000027195"/>
    </source>
</evidence>
<evidence type="ECO:0000313" key="2">
    <source>
        <dbReference type="EMBL" id="KDQ17145.1"/>
    </source>
</evidence>
<gene>
    <name evidence="2" type="ORF">BOTBODRAFT_226015</name>
</gene>
<accession>A0A067MR10</accession>
<dbReference type="InParanoid" id="A0A067MR10"/>
<name>A0A067MR10_BOTB1</name>
<proteinExistence type="predicted"/>